<dbReference type="KEGG" id="cthr:CTHT_0065770"/>
<dbReference type="SUPFAM" id="SSF53613">
    <property type="entry name" value="Ribokinase-like"/>
    <property type="match status" value="1"/>
</dbReference>
<dbReference type="EMBL" id="GL988047">
    <property type="protein sequence ID" value="EGS17258.1"/>
    <property type="molecule type" value="Genomic_DNA"/>
</dbReference>
<dbReference type="HOGENOM" id="CLU_027634_3_1_1"/>
<evidence type="ECO:0000256" key="2">
    <source>
        <dbReference type="ARBA" id="ARBA00022777"/>
    </source>
</evidence>
<dbReference type="OrthoDB" id="204058at2759"/>
<keyword evidence="5" id="KW-1185">Reference proteome</keyword>
<dbReference type="AlphaFoldDB" id="G0SGB9"/>
<dbReference type="PANTHER" id="PTHR42774:SF3">
    <property type="entry name" value="KETOHEXOKINASE"/>
    <property type="match status" value="1"/>
</dbReference>
<dbReference type="InterPro" id="IPR011611">
    <property type="entry name" value="PfkB_dom"/>
</dbReference>
<organism evidence="5">
    <name type="scientific">Chaetomium thermophilum (strain DSM 1495 / CBS 144.50 / IMI 039719)</name>
    <name type="common">Thermochaetoides thermophila</name>
    <dbReference type="NCBI Taxonomy" id="759272"/>
    <lineage>
        <taxon>Eukaryota</taxon>
        <taxon>Fungi</taxon>
        <taxon>Dikarya</taxon>
        <taxon>Ascomycota</taxon>
        <taxon>Pezizomycotina</taxon>
        <taxon>Sordariomycetes</taxon>
        <taxon>Sordariomycetidae</taxon>
        <taxon>Sordariales</taxon>
        <taxon>Chaetomiaceae</taxon>
        <taxon>Thermochaetoides</taxon>
    </lineage>
</organism>
<protein>
    <recommendedName>
        <fullName evidence="3">Carbohydrate kinase PfkB domain-containing protein</fullName>
    </recommendedName>
</protein>
<reference evidence="4 5" key="1">
    <citation type="journal article" date="2011" name="Cell">
        <title>Insight into structure and assembly of the nuclear pore complex by utilizing the genome of a eukaryotic thermophile.</title>
        <authorList>
            <person name="Amlacher S."/>
            <person name="Sarges P."/>
            <person name="Flemming D."/>
            <person name="van Noort V."/>
            <person name="Kunze R."/>
            <person name="Devos D.P."/>
            <person name="Arumugam M."/>
            <person name="Bork P."/>
            <person name="Hurt E."/>
        </authorList>
    </citation>
    <scope>NUCLEOTIDE SEQUENCE [LARGE SCALE GENOMIC DNA]</scope>
    <source>
        <strain evidence="5">DSM 1495 / CBS 144.50 / IMI 039719</strain>
    </source>
</reference>
<dbReference type="GeneID" id="18260615"/>
<dbReference type="Gene3D" id="3.40.1190.20">
    <property type="match status" value="1"/>
</dbReference>
<dbReference type="PANTHER" id="PTHR42774">
    <property type="entry name" value="PHOSPHOTRANSFERASE SYSTEM TRANSPORT PROTEIN"/>
    <property type="match status" value="1"/>
</dbReference>
<feature type="domain" description="Carbohydrate kinase PfkB" evidence="3">
    <location>
        <begin position="133"/>
        <end position="256"/>
    </location>
</feature>
<dbReference type="Pfam" id="PF00294">
    <property type="entry name" value="PfkB"/>
    <property type="match status" value="1"/>
</dbReference>
<evidence type="ECO:0000313" key="4">
    <source>
        <dbReference type="EMBL" id="EGS17258.1"/>
    </source>
</evidence>
<name>G0SGB9_CHATD</name>
<accession>G0SGB9</accession>
<gene>
    <name evidence="4" type="ORF">CTHT_0065770</name>
</gene>
<dbReference type="PROSITE" id="PS00584">
    <property type="entry name" value="PFKB_KINASES_2"/>
    <property type="match status" value="1"/>
</dbReference>
<dbReference type="OMA" id="CNLATRK"/>
<proteinExistence type="predicted"/>
<dbReference type="InterPro" id="IPR029056">
    <property type="entry name" value="Ribokinase-like"/>
</dbReference>
<dbReference type="RefSeq" id="XP_006696876.1">
    <property type="nucleotide sequence ID" value="XM_006696813.1"/>
</dbReference>
<dbReference type="InterPro" id="IPR002173">
    <property type="entry name" value="Carboh/pur_kinase_PfkB_CS"/>
</dbReference>
<keyword evidence="1" id="KW-0808">Transferase</keyword>
<keyword evidence="2" id="KW-0418">Kinase</keyword>
<evidence type="ECO:0000256" key="1">
    <source>
        <dbReference type="ARBA" id="ARBA00022679"/>
    </source>
</evidence>
<dbReference type="GO" id="GO:0016301">
    <property type="term" value="F:kinase activity"/>
    <property type="evidence" value="ECO:0007669"/>
    <property type="project" value="UniProtKB-KW"/>
</dbReference>
<evidence type="ECO:0000313" key="5">
    <source>
        <dbReference type="Proteomes" id="UP000008066"/>
    </source>
</evidence>
<dbReference type="InterPro" id="IPR052562">
    <property type="entry name" value="Ketohexokinase-related"/>
</dbReference>
<dbReference type="STRING" id="759272.G0SGB9"/>
<dbReference type="eggNOG" id="KOG2947">
    <property type="taxonomic scope" value="Eukaryota"/>
</dbReference>
<sequence length="262" mass="28681">MKHLVLVGACYIDTILTSNDHENNNDDGGSDDVIDFSSCLFRDDHDQAAASWILRSDETNSRTIVNWNDLPEMTTDEFRGIVEGLKQQTNPAEDSANSEWWFHFEGRIPATTLQCMHYLRNAIPGCKISVEVEKPNREGLRDLASEADVVFYSKVWAESEGYSDPEACLRSEARSSKAVLTVCTWGADGAGSLISGGRYIHCPANRSGEQIKVVDTLGAGDTFIAGMLYALHTSATYDQALTFAVGLATKKVQQEGFAGLVS</sequence>
<evidence type="ECO:0000259" key="3">
    <source>
        <dbReference type="Pfam" id="PF00294"/>
    </source>
</evidence>
<dbReference type="Proteomes" id="UP000008066">
    <property type="component" value="Unassembled WGS sequence"/>
</dbReference>